<dbReference type="NCBIfam" id="TIGR01108">
    <property type="entry name" value="oadA"/>
    <property type="match status" value="1"/>
</dbReference>
<feature type="domain" description="Pyruvate carboxyltransferase" evidence="3">
    <location>
        <begin position="8"/>
        <end position="268"/>
    </location>
</feature>
<dbReference type="NCBIfam" id="NF006761">
    <property type="entry name" value="PRK09282.1"/>
    <property type="match status" value="1"/>
</dbReference>
<dbReference type="PROSITE" id="PS50991">
    <property type="entry name" value="PYR_CT"/>
    <property type="match status" value="1"/>
</dbReference>
<protein>
    <submittedName>
        <fullName evidence="4">Sodium-extruding oxaloacetate decarboxylase subunit alpha</fullName>
    </submittedName>
</protein>
<dbReference type="CDD" id="cd07937">
    <property type="entry name" value="DRE_TIM_PC_TC_5S"/>
    <property type="match status" value="1"/>
</dbReference>
<sequence length="610" mass="65761">MSETNRPLGITDVVLRDAHQSLFATRMRLDDMLPIAEKLDRVGFWSLESWGGATFDACIRYLGEDPWERIRALKEAMPNTPQQMLLRGQNLLGYRHYADDVVDRFVERAKTNGVDVFRVFDAMNDPRNLERAIKAVRKVGGHAQGTISYTVSPVHTLDSWVELAETIADMGADSLAIKDMAGLLAPYDAYELVTRLKKALSIPIHMQCHATTGMSTAAILKAVEAGIDNVDTAISSMSMTYGHSPTESVVAILKGTERDTNLDLELLEDIAGYFREVRKKYAAFEGSLKGIDSRILVAQVPGGMLTNMESQLKEQGAGDKLDDVLAEIPRVREDLGFIPLVTPTSQIVGTQAVMNVMMGERYKSISKEVQALLKGEYGAAPAPFDKALQSRVLEGGEPITCRPADLLEDEMDRLAAELKEKAKTDGIRLAEGEREIDDVLTYALFPQIGLKFLKNRDNPDAFEPAPQAPGQEASLPVTAQKGEDKLPATRAAAPAGPETYTVKVNGKQYVVEVAEGGEIGAVSESAAQSAAQPAAGVAGSSGETITAPLAGNIFKVNVRPGDSVQEGDVVIILEAMKMETEVRAASSGTVSEVKVGEGDSVAVGDTLIVL</sequence>
<dbReference type="Gene3D" id="2.40.50.100">
    <property type="match status" value="1"/>
</dbReference>
<dbReference type="PROSITE" id="PS00188">
    <property type="entry name" value="BIOTIN"/>
    <property type="match status" value="1"/>
</dbReference>
<evidence type="ECO:0000313" key="4">
    <source>
        <dbReference type="EMBL" id="MCE8022675.1"/>
    </source>
</evidence>
<dbReference type="InterPro" id="IPR001882">
    <property type="entry name" value="Biotin_BS"/>
</dbReference>
<dbReference type="SUPFAM" id="SSF51230">
    <property type="entry name" value="Single hybrid motif"/>
    <property type="match status" value="1"/>
</dbReference>
<reference evidence="4 5" key="1">
    <citation type="journal article" date="2021" name="Front. Microbiol.">
        <title>Aerobic Denitrification and Heterotrophic Sulfur Oxidation in the Genus Halomonas Revealed by Six Novel Species Characterizations and Genome-Based Analysis.</title>
        <authorList>
            <person name="Wang L."/>
            <person name="Shao Z."/>
        </authorList>
    </citation>
    <scope>NUCLEOTIDE SEQUENCE [LARGE SCALE GENOMIC DNA]</scope>
    <source>
        <strain evidence="4 5">MCCC 1A11058</strain>
    </source>
</reference>
<dbReference type="EMBL" id="JABFTV010000001">
    <property type="protein sequence ID" value="MCE8022675.1"/>
    <property type="molecule type" value="Genomic_DNA"/>
</dbReference>
<organism evidence="4 5">
    <name type="scientific">Billgrantia aerodenitrificans</name>
    <dbReference type="NCBI Taxonomy" id="2733483"/>
    <lineage>
        <taxon>Bacteria</taxon>
        <taxon>Pseudomonadati</taxon>
        <taxon>Pseudomonadota</taxon>
        <taxon>Gammaproteobacteria</taxon>
        <taxon>Oceanospirillales</taxon>
        <taxon>Halomonadaceae</taxon>
        <taxon>Billgrantia</taxon>
    </lineage>
</organism>
<dbReference type="InterPro" id="IPR000089">
    <property type="entry name" value="Biotin_lipoyl"/>
</dbReference>
<dbReference type="InterPro" id="IPR003379">
    <property type="entry name" value="Carboxylase_cons_dom"/>
</dbReference>
<dbReference type="Pfam" id="PF00682">
    <property type="entry name" value="HMGL-like"/>
    <property type="match status" value="1"/>
</dbReference>
<proteinExistence type="predicted"/>
<dbReference type="InterPro" id="IPR055268">
    <property type="entry name" value="PCB-like"/>
</dbReference>
<dbReference type="PROSITE" id="PS50968">
    <property type="entry name" value="BIOTINYL_LIPOYL"/>
    <property type="match status" value="1"/>
</dbReference>
<dbReference type="InterPro" id="IPR013785">
    <property type="entry name" value="Aldolase_TIM"/>
</dbReference>
<evidence type="ECO:0000259" key="2">
    <source>
        <dbReference type="PROSITE" id="PS50968"/>
    </source>
</evidence>
<dbReference type="PANTHER" id="PTHR43778:SF2">
    <property type="entry name" value="PYRUVATE CARBOXYLASE, MITOCHONDRIAL"/>
    <property type="match status" value="1"/>
</dbReference>
<dbReference type="InterPro" id="IPR005776">
    <property type="entry name" value="OadA"/>
</dbReference>
<keyword evidence="5" id="KW-1185">Reference proteome</keyword>
<dbReference type="RefSeq" id="WP_234252425.1">
    <property type="nucleotide sequence ID" value="NZ_JABFTV010000001.1"/>
</dbReference>
<dbReference type="NCBIfam" id="NF010643">
    <property type="entry name" value="PRK14040.1"/>
    <property type="match status" value="1"/>
</dbReference>
<dbReference type="SUPFAM" id="SSF89000">
    <property type="entry name" value="post-HMGL domain-like"/>
    <property type="match status" value="1"/>
</dbReference>
<feature type="domain" description="Lipoyl-binding" evidence="2">
    <location>
        <begin position="535"/>
        <end position="610"/>
    </location>
</feature>
<evidence type="ECO:0000313" key="5">
    <source>
        <dbReference type="Proteomes" id="UP001320272"/>
    </source>
</evidence>
<dbReference type="Gene3D" id="3.20.20.70">
    <property type="entry name" value="Aldolase class I"/>
    <property type="match status" value="1"/>
</dbReference>
<keyword evidence="1" id="KW-0092">Biotin</keyword>
<dbReference type="SUPFAM" id="SSF51569">
    <property type="entry name" value="Aldolase"/>
    <property type="match status" value="1"/>
</dbReference>
<dbReference type="InterPro" id="IPR011053">
    <property type="entry name" value="Single_hybrid_motif"/>
</dbReference>
<dbReference type="Proteomes" id="UP001320272">
    <property type="component" value="Unassembled WGS sequence"/>
</dbReference>
<dbReference type="Pfam" id="PF02436">
    <property type="entry name" value="PYC_OADA"/>
    <property type="match status" value="1"/>
</dbReference>
<dbReference type="Pfam" id="PF00364">
    <property type="entry name" value="Biotin_lipoyl"/>
    <property type="match status" value="1"/>
</dbReference>
<dbReference type="CDD" id="cd06850">
    <property type="entry name" value="biotinyl_domain"/>
    <property type="match status" value="1"/>
</dbReference>
<dbReference type="PANTHER" id="PTHR43778">
    <property type="entry name" value="PYRUVATE CARBOXYLASE"/>
    <property type="match status" value="1"/>
</dbReference>
<evidence type="ECO:0000259" key="3">
    <source>
        <dbReference type="PROSITE" id="PS50991"/>
    </source>
</evidence>
<name>A0ABS9AM34_9GAMM</name>
<gene>
    <name evidence="4" type="primary">oadA</name>
    <name evidence="4" type="ORF">HOP59_00815</name>
</gene>
<dbReference type="InterPro" id="IPR000891">
    <property type="entry name" value="PYR_CT"/>
</dbReference>
<accession>A0ABS9AM34</accession>
<comment type="caution">
    <text evidence="4">The sequence shown here is derived from an EMBL/GenBank/DDBJ whole genome shotgun (WGS) entry which is preliminary data.</text>
</comment>
<evidence type="ECO:0000256" key="1">
    <source>
        <dbReference type="ARBA" id="ARBA00023267"/>
    </source>
</evidence>